<accession>A0A1G9ADE6</accession>
<dbReference type="Pfam" id="PF13673">
    <property type="entry name" value="Acetyltransf_10"/>
    <property type="match status" value="1"/>
</dbReference>
<feature type="domain" description="N-acetyltransferase" evidence="3">
    <location>
        <begin position="6"/>
        <end position="151"/>
    </location>
</feature>
<organism evidence="4 5">
    <name type="scientific">Catalinimonas alkaloidigena</name>
    <dbReference type="NCBI Taxonomy" id="1075417"/>
    <lineage>
        <taxon>Bacteria</taxon>
        <taxon>Pseudomonadati</taxon>
        <taxon>Bacteroidota</taxon>
        <taxon>Cytophagia</taxon>
        <taxon>Cytophagales</taxon>
        <taxon>Catalimonadaceae</taxon>
        <taxon>Catalinimonas</taxon>
    </lineage>
</organism>
<gene>
    <name evidence="4" type="ORF">SAMN05421823_102258</name>
</gene>
<name>A0A1G9ADE6_9BACT</name>
<reference evidence="4 5" key="1">
    <citation type="submission" date="2016-10" db="EMBL/GenBank/DDBJ databases">
        <authorList>
            <person name="de Groot N.N."/>
        </authorList>
    </citation>
    <scope>NUCLEOTIDE SEQUENCE [LARGE SCALE GENOMIC DNA]</scope>
    <source>
        <strain evidence="4 5">DSM 25186</strain>
    </source>
</reference>
<dbReference type="SUPFAM" id="SSF55729">
    <property type="entry name" value="Acyl-CoA N-acyltransferases (Nat)"/>
    <property type="match status" value="1"/>
</dbReference>
<keyword evidence="1" id="KW-0808">Transferase</keyword>
<dbReference type="CDD" id="cd04301">
    <property type="entry name" value="NAT_SF"/>
    <property type="match status" value="1"/>
</dbReference>
<dbReference type="PROSITE" id="PS51186">
    <property type="entry name" value="GNAT"/>
    <property type="match status" value="1"/>
</dbReference>
<evidence type="ECO:0000256" key="2">
    <source>
        <dbReference type="ARBA" id="ARBA00023315"/>
    </source>
</evidence>
<dbReference type="InterPro" id="IPR000182">
    <property type="entry name" value="GNAT_dom"/>
</dbReference>
<evidence type="ECO:0000313" key="4">
    <source>
        <dbReference type="EMBL" id="SDK25288.1"/>
    </source>
</evidence>
<keyword evidence="2" id="KW-0012">Acyltransferase</keyword>
<proteinExistence type="predicted"/>
<dbReference type="OrthoDB" id="961272at2"/>
<dbReference type="Proteomes" id="UP000198510">
    <property type="component" value="Unassembled WGS sequence"/>
</dbReference>
<dbReference type="InterPro" id="IPR050832">
    <property type="entry name" value="Bact_Acetyltransf"/>
</dbReference>
<keyword evidence="5" id="KW-1185">Reference proteome</keyword>
<evidence type="ECO:0000313" key="5">
    <source>
        <dbReference type="Proteomes" id="UP000198510"/>
    </source>
</evidence>
<dbReference type="STRING" id="1075417.SAMN05421823_102258"/>
<dbReference type="AlphaFoldDB" id="A0A1G9ADE6"/>
<dbReference type="Gene3D" id="3.40.630.30">
    <property type="match status" value="1"/>
</dbReference>
<sequence length="151" mass="17938">MTRSSPTIRAYTPDDQPALLALLRRNTPRFFHVSEEQEYRTYLERHREEYFVVEADGAIVGAGGLNYFPDEQLARLSWDVVDPERHGQGIGHLLTSYRLERLRQRPEIRQVVVRTTQEVYRFYEKMGFTLVRTEHDFWAPGFDLYQMQRAL</sequence>
<dbReference type="EMBL" id="FNFO01000002">
    <property type="protein sequence ID" value="SDK25288.1"/>
    <property type="molecule type" value="Genomic_DNA"/>
</dbReference>
<evidence type="ECO:0000256" key="1">
    <source>
        <dbReference type="ARBA" id="ARBA00022679"/>
    </source>
</evidence>
<protein>
    <submittedName>
        <fullName evidence="4">N-acetylglutamate synthase, GNAT family</fullName>
    </submittedName>
</protein>
<dbReference type="RefSeq" id="WP_089679764.1">
    <property type="nucleotide sequence ID" value="NZ_FNFO01000002.1"/>
</dbReference>
<dbReference type="GO" id="GO:0016747">
    <property type="term" value="F:acyltransferase activity, transferring groups other than amino-acyl groups"/>
    <property type="evidence" value="ECO:0007669"/>
    <property type="project" value="InterPro"/>
</dbReference>
<dbReference type="InterPro" id="IPR016181">
    <property type="entry name" value="Acyl_CoA_acyltransferase"/>
</dbReference>
<evidence type="ECO:0000259" key="3">
    <source>
        <dbReference type="PROSITE" id="PS51186"/>
    </source>
</evidence>
<dbReference type="PANTHER" id="PTHR43877">
    <property type="entry name" value="AMINOALKYLPHOSPHONATE N-ACETYLTRANSFERASE-RELATED-RELATED"/>
    <property type="match status" value="1"/>
</dbReference>